<evidence type="ECO:0000313" key="3">
    <source>
        <dbReference type="EMBL" id="KAK3200247.1"/>
    </source>
</evidence>
<accession>A0AAE0E2B5</accession>
<organism evidence="3 4">
    <name type="scientific">Dipteronia sinensis</name>
    <dbReference type="NCBI Taxonomy" id="43782"/>
    <lineage>
        <taxon>Eukaryota</taxon>
        <taxon>Viridiplantae</taxon>
        <taxon>Streptophyta</taxon>
        <taxon>Embryophyta</taxon>
        <taxon>Tracheophyta</taxon>
        <taxon>Spermatophyta</taxon>
        <taxon>Magnoliopsida</taxon>
        <taxon>eudicotyledons</taxon>
        <taxon>Gunneridae</taxon>
        <taxon>Pentapetalae</taxon>
        <taxon>rosids</taxon>
        <taxon>malvids</taxon>
        <taxon>Sapindales</taxon>
        <taxon>Sapindaceae</taxon>
        <taxon>Hippocastanoideae</taxon>
        <taxon>Acereae</taxon>
        <taxon>Dipteronia</taxon>
    </lineage>
</organism>
<keyword evidence="1" id="KW-0472">Membrane</keyword>
<dbReference type="PANTHER" id="PTHR33116">
    <property type="entry name" value="REVERSE TRANSCRIPTASE ZINC-BINDING DOMAIN-CONTAINING PROTEIN-RELATED-RELATED"/>
    <property type="match status" value="1"/>
</dbReference>
<reference evidence="3" key="1">
    <citation type="journal article" date="2023" name="Plant J.">
        <title>Genome sequences and population genomics provide insights into the demographic history, inbreeding, and mutation load of two 'living fossil' tree species of Dipteronia.</title>
        <authorList>
            <person name="Feng Y."/>
            <person name="Comes H.P."/>
            <person name="Chen J."/>
            <person name="Zhu S."/>
            <person name="Lu R."/>
            <person name="Zhang X."/>
            <person name="Li P."/>
            <person name="Qiu J."/>
            <person name="Olsen K.M."/>
            <person name="Qiu Y."/>
        </authorList>
    </citation>
    <scope>NUCLEOTIDE SEQUENCE</scope>
    <source>
        <strain evidence="3">NBL</strain>
    </source>
</reference>
<dbReference type="EMBL" id="JANJYJ010000007">
    <property type="protein sequence ID" value="KAK3200247.1"/>
    <property type="molecule type" value="Genomic_DNA"/>
</dbReference>
<gene>
    <name evidence="3" type="ORF">Dsin_023662</name>
</gene>
<keyword evidence="1" id="KW-0812">Transmembrane</keyword>
<dbReference type="AlphaFoldDB" id="A0AAE0E2B5"/>
<protein>
    <recommendedName>
        <fullName evidence="2">Reverse transcriptase domain-containing protein</fullName>
    </recommendedName>
</protein>
<proteinExistence type="predicted"/>
<dbReference type="SUPFAM" id="SSF56672">
    <property type="entry name" value="DNA/RNA polymerases"/>
    <property type="match status" value="1"/>
</dbReference>
<dbReference type="Proteomes" id="UP001281410">
    <property type="component" value="Unassembled WGS sequence"/>
</dbReference>
<evidence type="ECO:0000256" key="1">
    <source>
        <dbReference type="SAM" id="Phobius"/>
    </source>
</evidence>
<sequence length="330" mass="37571">MEKLDQRMCGHSAVTVIVEGKPTSQFRVERGLRQGDPLSPFLFNIVVEGLNSLLVRAAELGLIEGERFEGREVHITHLHFTDDTILFIKLRIVYLLNAKRVLRCFEFLVGLRINFHKSGVVRVGGRGEVEPSVWAATFKCRKISLPMNYLGFPLGGKPGSKDFWASLVIKIEKCLAPWKRSFLSKGVRLVLIKSIAASMPMYFLSVFKITVGVAHNIEKLQRNFLWGDGLVKKKIHAVNWDKVCKNKHLGGLGISRIMHQNKAMLAKWIWRFGREKTSLWRRVICSKYKLHGGVFRCTLFLFLLCLCLLEVVLFCAFSSFVSSLFSSLIK</sequence>
<feature type="domain" description="Reverse transcriptase" evidence="2">
    <location>
        <begin position="1"/>
        <end position="154"/>
    </location>
</feature>
<keyword evidence="4" id="KW-1185">Reference proteome</keyword>
<dbReference type="Pfam" id="PF00078">
    <property type="entry name" value="RVT_1"/>
    <property type="match status" value="1"/>
</dbReference>
<dbReference type="PROSITE" id="PS50878">
    <property type="entry name" value="RT_POL"/>
    <property type="match status" value="1"/>
</dbReference>
<dbReference type="PANTHER" id="PTHR33116:SF75">
    <property type="entry name" value="RIBONUCLEASE H PROTEIN"/>
    <property type="match status" value="1"/>
</dbReference>
<comment type="caution">
    <text evidence="3">The sequence shown here is derived from an EMBL/GenBank/DDBJ whole genome shotgun (WGS) entry which is preliminary data.</text>
</comment>
<name>A0AAE0E2B5_9ROSI</name>
<evidence type="ECO:0000259" key="2">
    <source>
        <dbReference type="PROSITE" id="PS50878"/>
    </source>
</evidence>
<dbReference type="InterPro" id="IPR043502">
    <property type="entry name" value="DNA/RNA_pol_sf"/>
</dbReference>
<feature type="transmembrane region" description="Helical" evidence="1">
    <location>
        <begin position="299"/>
        <end position="325"/>
    </location>
</feature>
<dbReference type="InterPro" id="IPR000477">
    <property type="entry name" value="RT_dom"/>
</dbReference>
<keyword evidence="1" id="KW-1133">Transmembrane helix</keyword>
<evidence type="ECO:0000313" key="4">
    <source>
        <dbReference type="Proteomes" id="UP001281410"/>
    </source>
</evidence>